<evidence type="ECO:0000256" key="1">
    <source>
        <dbReference type="SAM" id="MobiDB-lite"/>
    </source>
</evidence>
<gene>
    <name evidence="2" type="ORF">BT96DRAFT_997530</name>
</gene>
<keyword evidence="3" id="KW-1185">Reference proteome</keyword>
<organism evidence="2 3">
    <name type="scientific">Gymnopus androsaceus JB14</name>
    <dbReference type="NCBI Taxonomy" id="1447944"/>
    <lineage>
        <taxon>Eukaryota</taxon>
        <taxon>Fungi</taxon>
        <taxon>Dikarya</taxon>
        <taxon>Basidiomycota</taxon>
        <taxon>Agaricomycotina</taxon>
        <taxon>Agaricomycetes</taxon>
        <taxon>Agaricomycetidae</taxon>
        <taxon>Agaricales</taxon>
        <taxon>Marasmiineae</taxon>
        <taxon>Omphalotaceae</taxon>
        <taxon>Gymnopus</taxon>
    </lineage>
</organism>
<reference evidence="2" key="1">
    <citation type="journal article" date="2019" name="Environ. Microbiol.">
        <title>Fungal ecological strategies reflected in gene transcription - a case study of two litter decomposers.</title>
        <authorList>
            <person name="Barbi F."/>
            <person name="Kohler A."/>
            <person name="Barry K."/>
            <person name="Baskaran P."/>
            <person name="Daum C."/>
            <person name="Fauchery L."/>
            <person name="Ihrmark K."/>
            <person name="Kuo A."/>
            <person name="LaButti K."/>
            <person name="Lipzen A."/>
            <person name="Morin E."/>
            <person name="Grigoriev I.V."/>
            <person name="Henrissat B."/>
            <person name="Lindahl B."/>
            <person name="Martin F."/>
        </authorList>
    </citation>
    <scope>NUCLEOTIDE SEQUENCE</scope>
    <source>
        <strain evidence="2">JB14</strain>
    </source>
</reference>
<dbReference type="EMBL" id="ML769528">
    <property type="protein sequence ID" value="KAE9395616.1"/>
    <property type="molecule type" value="Genomic_DNA"/>
</dbReference>
<dbReference type="Proteomes" id="UP000799118">
    <property type="component" value="Unassembled WGS sequence"/>
</dbReference>
<protein>
    <submittedName>
        <fullName evidence="2">Uncharacterized protein</fullName>
    </submittedName>
</protein>
<evidence type="ECO:0000313" key="3">
    <source>
        <dbReference type="Proteomes" id="UP000799118"/>
    </source>
</evidence>
<evidence type="ECO:0000313" key="2">
    <source>
        <dbReference type="EMBL" id="KAE9395616.1"/>
    </source>
</evidence>
<feature type="region of interest" description="Disordered" evidence="1">
    <location>
        <begin position="230"/>
        <end position="251"/>
    </location>
</feature>
<dbReference type="AlphaFoldDB" id="A0A6A4HCS4"/>
<proteinExistence type="predicted"/>
<accession>A0A6A4HCS4</accession>
<sequence length="443" mass="48619">MHATRLPGNFFNLQHLLPPLSSPLQHPSTSAEAPDAFAARIRDLEVREHALDAKESLLAERERLLACNVPPGSSHPGQANAKEVNNANNFSILGNFNCKGVYGPHSGQDVCNSERSQDFERDAAGFEAEEGVDVDVDLDNFGEVPTRPISRGSEGYEASISEYDPECQEYGFQDCDALSDSLSDSLCETDPVSLAIAELLGLDNMSLEKGLDDWFQDQADLGISKEIHGSLKRSHGQREGDGSEGALNKGALPPATRRKCVRNGEVFILEKVPVPCFQYHNARGEQEQEEDPYYEISDTPTWPVANVQISASQLPLEITMGEGTDPESLACQTWLESMHRMILGADWEEKESLASDSLVNLALRCSRMEVVNTGTALLQMVLELMFTAKINFILHSKELVDYSSKASLRPILAQLLDNDIKLSDALKWLSAGSRWGRPAAAGM</sequence>
<dbReference type="OrthoDB" id="10661527at2759"/>
<name>A0A6A4HCS4_9AGAR</name>